<evidence type="ECO:0000313" key="4">
    <source>
        <dbReference type="Proteomes" id="UP000028492"/>
    </source>
</evidence>
<dbReference type="AlphaFoldDB" id="A0A075UXA4"/>
<dbReference type="STRING" id="208439.AJAP_09760"/>
<dbReference type="Proteomes" id="UP000028492">
    <property type="component" value="Chromosome"/>
</dbReference>
<dbReference type="KEGG" id="aja:AJAP_09760"/>
<keyword evidence="4" id="KW-1185">Reference proteome</keyword>
<dbReference type="eggNOG" id="ENOG5033DUD">
    <property type="taxonomic scope" value="Bacteria"/>
</dbReference>
<feature type="compositionally biased region" description="Basic residues" evidence="2">
    <location>
        <begin position="226"/>
        <end position="270"/>
    </location>
</feature>
<sequence length="270" mass="31060">MSRGYAAVDGELEDELSRELEAEFENELEDELEGEFEDEDEFEDELGGLARELEDELEDEVYGEYEDEDEFESEFEAVVRELEDEFELESEDEDFTHPARRVYPDAEMMAQLAFQAENAETEDEAEAFLGALAPLAFQAAKWAAPKIIKHGPQLIRGAVNLGRKLWRNPATRRAVRHIPKIIGRTARDVGRRYADGRPINARYITRRLVGHTVNSTQNAPANRRNQQQRRRGRPQQRRRRPAARGGRRTQSRGRAGAARRGKARGRARRR</sequence>
<proteinExistence type="predicted"/>
<feature type="coiled-coil region" evidence="1">
    <location>
        <begin position="25"/>
        <end position="59"/>
    </location>
</feature>
<organism evidence="3 4">
    <name type="scientific">Amycolatopsis japonica</name>
    <dbReference type="NCBI Taxonomy" id="208439"/>
    <lineage>
        <taxon>Bacteria</taxon>
        <taxon>Bacillati</taxon>
        <taxon>Actinomycetota</taxon>
        <taxon>Actinomycetes</taxon>
        <taxon>Pseudonocardiales</taxon>
        <taxon>Pseudonocardiaceae</taxon>
        <taxon>Amycolatopsis</taxon>
        <taxon>Amycolatopsis japonica group</taxon>
    </lineage>
</organism>
<evidence type="ECO:0000313" key="3">
    <source>
        <dbReference type="EMBL" id="AIG74850.1"/>
    </source>
</evidence>
<reference evidence="3 4" key="1">
    <citation type="journal article" date="2014" name="J. Biotechnol.">
        <title>Complete genome sequence of the actinobacterium Amycolatopsis japonica MG417-CF17(T) (=DSM 44213T) producing (S,S)-N,N'-ethylenediaminedisuccinic acid.</title>
        <authorList>
            <person name="Stegmann E."/>
            <person name="Albersmeier A."/>
            <person name="Spohn M."/>
            <person name="Gert H."/>
            <person name="Weber T."/>
            <person name="Wohlleben W."/>
            <person name="Kalinowski J."/>
            <person name="Ruckert C."/>
        </authorList>
    </citation>
    <scope>NUCLEOTIDE SEQUENCE [LARGE SCALE GENOMIC DNA]</scope>
    <source>
        <strain evidence="4">MG417-CF17 (DSM 44213)</strain>
    </source>
</reference>
<gene>
    <name evidence="3" type="ORF">AJAP_09760</name>
</gene>
<evidence type="ECO:0000256" key="2">
    <source>
        <dbReference type="SAM" id="MobiDB-lite"/>
    </source>
</evidence>
<protein>
    <submittedName>
        <fullName evidence="3">Uncharacterized protein</fullName>
    </submittedName>
</protein>
<accession>A0A075UXA4</accession>
<dbReference type="RefSeq" id="WP_038509831.1">
    <property type="nucleotide sequence ID" value="NZ_CP008953.1"/>
</dbReference>
<feature type="region of interest" description="Disordered" evidence="2">
    <location>
        <begin position="210"/>
        <end position="270"/>
    </location>
</feature>
<name>A0A075UXA4_9PSEU</name>
<keyword evidence="1" id="KW-0175">Coiled coil</keyword>
<dbReference type="HOGENOM" id="CLU_926354_0_0_11"/>
<dbReference type="EMBL" id="CP008953">
    <property type="protein sequence ID" value="AIG74850.1"/>
    <property type="molecule type" value="Genomic_DNA"/>
</dbReference>
<evidence type="ECO:0000256" key="1">
    <source>
        <dbReference type="SAM" id="Coils"/>
    </source>
</evidence>